<dbReference type="InterPro" id="IPR019554">
    <property type="entry name" value="Soluble_ligand-bd"/>
</dbReference>
<feature type="transmembrane region" description="Helical" evidence="2">
    <location>
        <begin position="21"/>
        <end position="43"/>
    </location>
</feature>
<dbReference type="Pfam" id="PF10531">
    <property type="entry name" value="SLBB"/>
    <property type="match status" value="1"/>
</dbReference>
<dbReference type="SUPFAM" id="SSF47781">
    <property type="entry name" value="RuvA domain 2-like"/>
    <property type="match status" value="1"/>
</dbReference>
<evidence type="ECO:0000256" key="1">
    <source>
        <dbReference type="SAM" id="MobiDB-lite"/>
    </source>
</evidence>
<comment type="caution">
    <text evidence="4">The sequence shown here is derived from an EMBL/GenBank/DDBJ whole genome shotgun (WGS) entry which is preliminary data.</text>
</comment>
<dbReference type="Gene3D" id="1.10.150.280">
    <property type="entry name" value="AF1531-like domain"/>
    <property type="match status" value="1"/>
</dbReference>
<evidence type="ECO:0000313" key="4">
    <source>
        <dbReference type="EMBL" id="NUU28745.1"/>
    </source>
</evidence>
<proteinExistence type="predicted"/>
<sequence length="262" mass="25289">MAPADPVPDARWRRWTLTPRTAVVLGAVVVAVALAIVGVGAVGERSTGQVTVSGGPAGSGAGAGPASGAASGGTDGRTGGSGAPRSLDARPTGGPAPSSTAALVSVYVVGAVARAGVVELPDGSRVQAAIERVGGATDVADLTRVNLARPVVDGERLYVPAVGETEVPAALGPDVAGGAGGGAGAGAGGGSAAGAGGAGDVVDLNRADQATLETLPGIGPALAARIISWRDEHGGFTTVEDLLDVSGIGDTRFAELRERVRV</sequence>
<dbReference type="SMART" id="SM00278">
    <property type="entry name" value="HhH1"/>
    <property type="match status" value="2"/>
</dbReference>
<keyword evidence="2" id="KW-1133">Transmembrane helix</keyword>
<dbReference type="GO" id="GO:0003677">
    <property type="term" value="F:DNA binding"/>
    <property type="evidence" value="ECO:0007669"/>
    <property type="project" value="UniProtKB-KW"/>
</dbReference>
<feature type="compositionally biased region" description="Gly residues" evidence="1">
    <location>
        <begin position="55"/>
        <end position="82"/>
    </location>
</feature>
<dbReference type="AlphaFoldDB" id="A0A850DWB1"/>
<dbReference type="InterPro" id="IPR010994">
    <property type="entry name" value="RuvA_2-like"/>
</dbReference>
<dbReference type="EMBL" id="JABMCG010000112">
    <property type="protein sequence ID" value="NUU28745.1"/>
    <property type="molecule type" value="Genomic_DNA"/>
</dbReference>
<dbReference type="RefSeq" id="WP_175326275.1">
    <property type="nucleotide sequence ID" value="NZ_BAAAWP010000001.1"/>
</dbReference>
<dbReference type="InterPro" id="IPR051675">
    <property type="entry name" value="Endo/Exo/Phosphatase_dom_1"/>
</dbReference>
<gene>
    <name evidence="4" type="ORF">HP467_11560</name>
</gene>
<protein>
    <submittedName>
        <fullName evidence="4">ComEA family DNA-binding protein</fullName>
    </submittedName>
</protein>
<dbReference type="PANTHER" id="PTHR21180">
    <property type="entry name" value="ENDONUCLEASE/EXONUCLEASE/PHOSPHATASE FAMILY DOMAIN-CONTAINING PROTEIN 1"/>
    <property type="match status" value="1"/>
</dbReference>
<keyword evidence="2" id="KW-0812">Transmembrane</keyword>
<dbReference type="GO" id="GO:0015628">
    <property type="term" value="P:protein secretion by the type II secretion system"/>
    <property type="evidence" value="ECO:0007669"/>
    <property type="project" value="TreeGrafter"/>
</dbReference>
<dbReference type="GO" id="GO:0015627">
    <property type="term" value="C:type II protein secretion system complex"/>
    <property type="evidence" value="ECO:0007669"/>
    <property type="project" value="TreeGrafter"/>
</dbReference>
<dbReference type="InterPro" id="IPR003583">
    <property type="entry name" value="Hlx-hairpin-Hlx_DNA-bd_motif"/>
</dbReference>
<dbReference type="Pfam" id="PF12836">
    <property type="entry name" value="HHH_3"/>
    <property type="match status" value="1"/>
</dbReference>
<evidence type="ECO:0000256" key="2">
    <source>
        <dbReference type="SAM" id="Phobius"/>
    </source>
</evidence>
<evidence type="ECO:0000313" key="5">
    <source>
        <dbReference type="Proteomes" id="UP000539146"/>
    </source>
</evidence>
<feature type="domain" description="Helix-hairpin-helix DNA-binding motif class 1" evidence="3">
    <location>
        <begin position="210"/>
        <end position="229"/>
    </location>
</feature>
<feature type="region of interest" description="Disordered" evidence="1">
    <location>
        <begin position="52"/>
        <end position="96"/>
    </location>
</feature>
<evidence type="ECO:0000259" key="3">
    <source>
        <dbReference type="SMART" id="SM00278"/>
    </source>
</evidence>
<keyword evidence="2" id="KW-0472">Membrane</keyword>
<organism evidence="4 5">
    <name type="scientific">Curtobacterium citreum</name>
    <dbReference type="NCBI Taxonomy" id="2036"/>
    <lineage>
        <taxon>Bacteria</taxon>
        <taxon>Bacillati</taxon>
        <taxon>Actinomycetota</taxon>
        <taxon>Actinomycetes</taxon>
        <taxon>Micrococcales</taxon>
        <taxon>Microbacteriaceae</taxon>
        <taxon>Curtobacterium</taxon>
    </lineage>
</organism>
<dbReference type="GO" id="GO:0006281">
    <property type="term" value="P:DNA repair"/>
    <property type="evidence" value="ECO:0007669"/>
    <property type="project" value="InterPro"/>
</dbReference>
<name>A0A850DWB1_9MICO</name>
<keyword evidence="4" id="KW-0238">DNA-binding</keyword>
<dbReference type="Proteomes" id="UP000539146">
    <property type="component" value="Unassembled WGS sequence"/>
</dbReference>
<accession>A0A850DWB1</accession>
<feature type="domain" description="Helix-hairpin-helix DNA-binding motif class 1" evidence="3">
    <location>
        <begin position="240"/>
        <end position="259"/>
    </location>
</feature>
<reference evidence="4 5" key="1">
    <citation type="submission" date="2020-05" db="EMBL/GenBank/DDBJ databases">
        <title>Genome Sequencing of Type Strains.</title>
        <authorList>
            <person name="Lemaire J.F."/>
            <person name="Inderbitzin P."/>
            <person name="Gregorio O.A."/>
            <person name="Collins S.B."/>
            <person name="Wespe N."/>
            <person name="Knight-Connoni V."/>
        </authorList>
    </citation>
    <scope>NUCLEOTIDE SEQUENCE [LARGE SCALE GENOMIC DNA]</scope>
    <source>
        <strain evidence="4 5">DSM 20512</strain>
    </source>
</reference>
<dbReference type="Gene3D" id="3.10.560.10">
    <property type="entry name" value="Outer membrane lipoprotein wza domain like"/>
    <property type="match status" value="1"/>
</dbReference>
<dbReference type="PANTHER" id="PTHR21180:SF32">
    <property type="entry name" value="ENDONUCLEASE_EXONUCLEASE_PHOSPHATASE FAMILY DOMAIN-CONTAINING PROTEIN 1"/>
    <property type="match status" value="1"/>
</dbReference>